<evidence type="ECO:0000256" key="5">
    <source>
        <dbReference type="SAM" id="MobiDB-lite"/>
    </source>
</evidence>
<comment type="subcellular location">
    <subcellularLocation>
        <location evidence="1">Membrane</location>
        <topology evidence="1">Multi-pass membrane protein</topology>
    </subcellularLocation>
</comment>
<keyword evidence="8" id="KW-1185">Reference proteome</keyword>
<feature type="transmembrane region" description="Helical" evidence="6">
    <location>
        <begin position="214"/>
        <end position="235"/>
    </location>
</feature>
<feature type="compositionally biased region" description="Basic and acidic residues" evidence="5">
    <location>
        <begin position="395"/>
        <end position="405"/>
    </location>
</feature>
<evidence type="ECO:0000313" key="8">
    <source>
        <dbReference type="Proteomes" id="UP000314294"/>
    </source>
</evidence>
<evidence type="ECO:0000256" key="1">
    <source>
        <dbReference type="ARBA" id="ARBA00004141"/>
    </source>
</evidence>
<protein>
    <submittedName>
        <fullName evidence="7">Solute carrier family 35 member D3</fullName>
    </submittedName>
</protein>
<feature type="transmembrane region" description="Helical" evidence="6">
    <location>
        <begin position="173"/>
        <end position="194"/>
    </location>
</feature>
<feature type="transmembrane region" description="Helical" evidence="6">
    <location>
        <begin position="242"/>
        <end position="261"/>
    </location>
</feature>
<name>A0A4Z2ELY0_9TELE</name>
<feature type="region of interest" description="Disordered" evidence="5">
    <location>
        <begin position="301"/>
        <end position="405"/>
    </location>
</feature>
<evidence type="ECO:0000256" key="3">
    <source>
        <dbReference type="ARBA" id="ARBA00022989"/>
    </source>
</evidence>
<feature type="transmembrane region" description="Helical" evidence="6">
    <location>
        <begin position="267"/>
        <end position="286"/>
    </location>
</feature>
<keyword evidence="2 6" id="KW-0812">Transmembrane</keyword>
<dbReference type="EMBL" id="SRLO01005484">
    <property type="protein sequence ID" value="TNN29571.1"/>
    <property type="molecule type" value="Genomic_DNA"/>
</dbReference>
<comment type="caution">
    <text evidence="7">The sequence shown here is derived from an EMBL/GenBank/DDBJ whole genome shotgun (WGS) entry which is preliminary data.</text>
</comment>
<dbReference type="InterPro" id="IPR050186">
    <property type="entry name" value="TPT_transporter"/>
</dbReference>
<accession>A0A4Z2ELY0</accession>
<organism evidence="7 8">
    <name type="scientific">Liparis tanakae</name>
    <name type="common">Tanaka's snailfish</name>
    <dbReference type="NCBI Taxonomy" id="230148"/>
    <lineage>
        <taxon>Eukaryota</taxon>
        <taxon>Metazoa</taxon>
        <taxon>Chordata</taxon>
        <taxon>Craniata</taxon>
        <taxon>Vertebrata</taxon>
        <taxon>Euteleostomi</taxon>
        <taxon>Actinopterygii</taxon>
        <taxon>Neopterygii</taxon>
        <taxon>Teleostei</taxon>
        <taxon>Neoteleostei</taxon>
        <taxon>Acanthomorphata</taxon>
        <taxon>Eupercaria</taxon>
        <taxon>Perciformes</taxon>
        <taxon>Cottioidei</taxon>
        <taxon>Cottales</taxon>
        <taxon>Liparidae</taxon>
        <taxon>Liparis</taxon>
    </lineage>
</organism>
<feature type="compositionally biased region" description="Gly residues" evidence="5">
    <location>
        <begin position="305"/>
        <end position="321"/>
    </location>
</feature>
<reference evidence="7 8" key="1">
    <citation type="submission" date="2019-03" db="EMBL/GenBank/DDBJ databases">
        <title>First draft genome of Liparis tanakae, snailfish: a comprehensive survey of snailfish specific genes.</title>
        <authorList>
            <person name="Kim W."/>
            <person name="Song I."/>
            <person name="Jeong J.-H."/>
            <person name="Kim D."/>
            <person name="Kim S."/>
            <person name="Ryu S."/>
            <person name="Song J.Y."/>
            <person name="Lee S.K."/>
        </authorList>
    </citation>
    <scope>NUCLEOTIDE SEQUENCE [LARGE SCALE GENOMIC DNA]</scope>
    <source>
        <tissue evidence="7">Muscle</tissue>
    </source>
</reference>
<keyword evidence="3 6" id="KW-1133">Transmembrane helix</keyword>
<evidence type="ECO:0000256" key="2">
    <source>
        <dbReference type="ARBA" id="ARBA00022692"/>
    </source>
</evidence>
<gene>
    <name evidence="7" type="primary">SLC35D3</name>
    <name evidence="7" type="ORF">EYF80_060280</name>
</gene>
<proteinExistence type="predicted"/>
<evidence type="ECO:0000313" key="7">
    <source>
        <dbReference type="EMBL" id="TNN29571.1"/>
    </source>
</evidence>
<evidence type="ECO:0000256" key="4">
    <source>
        <dbReference type="ARBA" id="ARBA00023136"/>
    </source>
</evidence>
<dbReference type="Proteomes" id="UP000314294">
    <property type="component" value="Unassembled WGS sequence"/>
</dbReference>
<dbReference type="AlphaFoldDB" id="A0A4Z2ELY0"/>
<keyword evidence="4 6" id="KW-0472">Membrane</keyword>
<dbReference type="OrthoDB" id="417037at2759"/>
<evidence type="ECO:0000256" key="6">
    <source>
        <dbReference type="SAM" id="Phobius"/>
    </source>
</evidence>
<sequence length="405" mass="42627">MEWACPVGPWSGRVLWVHGVGVSRGPMEWACPVGPWSGRVPWVHGVGVSRGPMEWACPVVPALSACVVLQEFWPVCVLSTLQSTLTLWSLRGLSLPMYVVFKRCLPFATLSIGVCVLRNGVPRGNALTHAPPGAGDLTGDPFGYVTGVLAVVVHASYLVLIQKTSLDSAHGPLTAQYAIAVMATPVLLVCSLVSMDAVSMWSYAGWREPGVSALFSVCVLLGCCMNFTTLHCTYINSAVTTSFVGVVKSIATITVGVLAFSDVAPTRLFLGGVAVNTVGSVTYCAVKYYETRRKSLYEDLEEEGGGAGGGGGGEPASGGPGPAADGEAWTGDGEAWTGDGAAGGGVMTEEEALEMQREHLHGGRRPAPPARPAPPRPLSDVWRSIRNLQPPKGETLVDHMEQQSP</sequence>
<dbReference type="GO" id="GO:0016020">
    <property type="term" value="C:membrane"/>
    <property type="evidence" value="ECO:0007669"/>
    <property type="project" value="UniProtKB-SubCell"/>
</dbReference>
<dbReference type="PANTHER" id="PTHR11132">
    <property type="entry name" value="SOLUTE CARRIER FAMILY 35"/>
    <property type="match status" value="1"/>
</dbReference>
<feature type="compositionally biased region" description="Pro residues" evidence="5">
    <location>
        <begin position="366"/>
        <end position="377"/>
    </location>
</feature>
<feature type="transmembrane region" description="Helical" evidence="6">
    <location>
        <begin position="141"/>
        <end position="161"/>
    </location>
</feature>